<organism evidence="2 3">
    <name type="scientific">Ralstonia solanacearum</name>
    <name type="common">Pseudomonas solanacearum</name>
    <dbReference type="NCBI Taxonomy" id="305"/>
    <lineage>
        <taxon>Bacteria</taxon>
        <taxon>Pseudomonadati</taxon>
        <taxon>Pseudomonadota</taxon>
        <taxon>Betaproteobacteria</taxon>
        <taxon>Burkholderiales</taxon>
        <taxon>Burkholderiaceae</taxon>
        <taxon>Ralstonia</taxon>
        <taxon>Ralstonia solanacearum species complex</taxon>
    </lineage>
</organism>
<dbReference type="AlphaFoldDB" id="A0AA92K2G6"/>
<gene>
    <name evidence="2" type="ORF">HF909_13815</name>
</gene>
<evidence type="ECO:0000313" key="3">
    <source>
        <dbReference type="Proteomes" id="UP000593970"/>
    </source>
</evidence>
<feature type="region of interest" description="Disordered" evidence="1">
    <location>
        <begin position="1"/>
        <end position="25"/>
    </location>
</feature>
<proteinExistence type="predicted"/>
<sequence length="53" mass="5656">MSGDPGGRGLMQSGESIDWSEKAPLTNGDCSFRLSSAVDAVDSIRIKLQKSEQ</sequence>
<dbReference type="EMBL" id="CP051169">
    <property type="protein sequence ID" value="QOK97399.1"/>
    <property type="molecule type" value="Genomic_DNA"/>
</dbReference>
<dbReference type="Proteomes" id="UP000593970">
    <property type="component" value="Chromosome"/>
</dbReference>
<evidence type="ECO:0000313" key="2">
    <source>
        <dbReference type="EMBL" id="QOK97399.1"/>
    </source>
</evidence>
<protein>
    <submittedName>
        <fullName evidence="2">Uncharacterized protein</fullName>
    </submittedName>
</protein>
<evidence type="ECO:0000256" key="1">
    <source>
        <dbReference type="SAM" id="MobiDB-lite"/>
    </source>
</evidence>
<accession>A0AA92K2G6</accession>
<reference evidence="3" key="1">
    <citation type="submission" date="2020-04" db="EMBL/GenBank/DDBJ databases">
        <title>Ralstonia solanacearum UW576, UW763, UW773, and UW774.</title>
        <authorList>
            <person name="Steidl O."/>
            <person name="Truchon A."/>
            <person name="Allen C."/>
        </authorList>
    </citation>
    <scope>NUCLEOTIDE SEQUENCE [LARGE SCALE GENOMIC DNA]</scope>
    <source>
        <strain evidence="3">UW774</strain>
    </source>
</reference>
<name>A0AA92K2G6_RALSL</name>